<dbReference type="EMBL" id="JAOQJV010000002">
    <property type="protein sequence ID" value="MCU6699114.1"/>
    <property type="molecule type" value="Genomic_DNA"/>
</dbReference>
<evidence type="ECO:0000256" key="1">
    <source>
        <dbReference type="ARBA" id="ARBA00001964"/>
    </source>
</evidence>
<dbReference type="Pfam" id="PF00676">
    <property type="entry name" value="E1_dh"/>
    <property type="match status" value="1"/>
</dbReference>
<evidence type="ECO:0000313" key="5">
    <source>
        <dbReference type="EMBL" id="MCU6699114.1"/>
    </source>
</evidence>
<dbReference type="PANTHER" id="PTHR11516">
    <property type="entry name" value="PYRUVATE DEHYDROGENASE E1 COMPONENT, ALPHA SUBUNIT BACTERIAL AND ORGANELLAR"/>
    <property type="match status" value="1"/>
</dbReference>
<evidence type="ECO:0000259" key="4">
    <source>
        <dbReference type="Pfam" id="PF00676"/>
    </source>
</evidence>
<dbReference type="Gene3D" id="3.40.50.970">
    <property type="match status" value="1"/>
</dbReference>
<reference evidence="5 6" key="1">
    <citation type="journal article" date="2021" name="ISME Commun">
        <title>Automated analysis of genomic sequences facilitates high-throughput and comprehensive description of bacteria.</title>
        <authorList>
            <person name="Hitch T.C.A."/>
        </authorList>
    </citation>
    <scope>NUCLEOTIDE SEQUENCE [LARGE SCALE GENOMIC DNA]</scope>
    <source>
        <strain evidence="5 6">Sanger_02</strain>
    </source>
</reference>
<evidence type="ECO:0000256" key="3">
    <source>
        <dbReference type="ARBA" id="ARBA00023052"/>
    </source>
</evidence>
<dbReference type="SUPFAM" id="SSF52518">
    <property type="entry name" value="Thiamin diphosphate-binding fold (THDP-binding)"/>
    <property type="match status" value="1"/>
</dbReference>
<comment type="cofactor">
    <cofactor evidence="1">
        <name>thiamine diphosphate</name>
        <dbReference type="ChEBI" id="CHEBI:58937"/>
    </cofactor>
</comment>
<gene>
    <name evidence="5" type="ORF">OCV65_02525</name>
</gene>
<dbReference type="InterPro" id="IPR029061">
    <property type="entry name" value="THDP-binding"/>
</dbReference>
<dbReference type="InterPro" id="IPR001017">
    <property type="entry name" value="DH_E1"/>
</dbReference>
<evidence type="ECO:0000256" key="2">
    <source>
        <dbReference type="ARBA" id="ARBA00023002"/>
    </source>
</evidence>
<dbReference type="PANTHER" id="PTHR11516:SF60">
    <property type="entry name" value="PYRUVATE DEHYDROGENASE E1 COMPONENT SUBUNIT ALPHA"/>
    <property type="match status" value="1"/>
</dbReference>
<keyword evidence="6" id="KW-1185">Reference proteome</keyword>
<proteinExistence type="predicted"/>
<dbReference type="RefSeq" id="WP_118382417.1">
    <property type="nucleotide sequence ID" value="NZ_JAOQJV010000002.1"/>
</dbReference>
<keyword evidence="3" id="KW-0786">Thiamine pyrophosphate</keyword>
<dbReference type="CDD" id="cd02000">
    <property type="entry name" value="TPP_E1_PDC_ADC_BCADC"/>
    <property type="match status" value="1"/>
</dbReference>
<protein>
    <submittedName>
        <fullName evidence="5">Thiamine pyrophosphate-dependent dehydrogenase E1 component subunit alpha</fullName>
    </submittedName>
</protein>
<organism evidence="5 6">
    <name type="scientific">Dorea ammoniilytica</name>
    <dbReference type="NCBI Taxonomy" id="2981788"/>
    <lineage>
        <taxon>Bacteria</taxon>
        <taxon>Bacillati</taxon>
        <taxon>Bacillota</taxon>
        <taxon>Clostridia</taxon>
        <taxon>Lachnospirales</taxon>
        <taxon>Lachnospiraceae</taxon>
        <taxon>Dorea</taxon>
    </lineage>
</organism>
<dbReference type="InterPro" id="IPR050642">
    <property type="entry name" value="PDH_E1_Alpha_Subunit"/>
</dbReference>
<dbReference type="Proteomes" id="UP001207605">
    <property type="component" value="Unassembled WGS sequence"/>
</dbReference>
<feature type="domain" description="Dehydrogenase E1 component" evidence="4">
    <location>
        <begin position="23"/>
        <end position="319"/>
    </location>
</feature>
<evidence type="ECO:0000313" key="6">
    <source>
        <dbReference type="Proteomes" id="UP001207605"/>
    </source>
</evidence>
<accession>A0ABT2S3G5</accession>
<sequence length="331" mass="36351">MEGFNVKDKSLLENKEFLQELMERMMLVHTFEERAFWLFGQGLVHGTMHLSIGEEATGVGTSAALTKDDYMLATHRGHGQALGKGVNVNDMMAEILGRATGTNHGKGGSMHICDFDNGILGANGIVGGNGPIACGAGLSIKMQNIPNRVCAAFFGDGASNEGAILESMNLASVWELPVLFILTDNGYGMSTAKAKATKTVDFGKRADAFGFKAFECDGNNVLEVYETVKEAREYVMNEHGPVLVVENTYRTSGHSKSDNNKYRSKEEIKYWEDHSPIIRFREFLVENKIFTNEEVDAMQATVDKKIEDAIEYAKAQPQPVVADLEADVYAE</sequence>
<name>A0ABT2S3G5_9FIRM</name>
<comment type="caution">
    <text evidence="5">The sequence shown here is derived from an EMBL/GenBank/DDBJ whole genome shotgun (WGS) entry which is preliminary data.</text>
</comment>
<keyword evidence="2" id="KW-0560">Oxidoreductase</keyword>